<sequence length="110" mass="11829">MSDEEVQTKAPAKRGRKPNPEKAAPKKETAVAKVKNGDEGDAPPAKRGRGRPKGSGAKKTKETAKTNGTTKPAAKGRRGRPKKEEKKEESSADEENGKSSAEDEEDEEDE</sequence>
<proteinExistence type="predicted"/>
<name>A0ABD1EGQ2_HYPHA</name>
<keyword evidence="3" id="KW-1185">Reference proteome</keyword>
<evidence type="ECO:0000256" key="1">
    <source>
        <dbReference type="SAM" id="MobiDB-lite"/>
    </source>
</evidence>
<protein>
    <submittedName>
        <fullName evidence="2">Uncharacterized protein</fullName>
    </submittedName>
</protein>
<feature type="compositionally biased region" description="Basic and acidic residues" evidence="1">
    <location>
        <begin position="82"/>
        <end position="101"/>
    </location>
</feature>
<dbReference type="PRINTS" id="PR00929">
    <property type="entry name" value="ATHOOK"/>
</dbReference>
<comment type="caution">
    <text evidence="2">The sequence shown here is derived from an EMBL/GenBank/DDBJ whole genome shotgun (WGS) entry which is preliminary data.</text>
</comment>
<reference evidence="2 3" key="1">
    <citation type="submission" date="2024-05" db="EMBL/GenBank/DDBJ databases">
        <title>Genetic variation in Jamaican populations of the coffee berry borer (Hypothenemus hampei).</title>
        <authorList>
            <person name="Errbii M."/>
            <person name="Myrie A."/>
        </authorList>
    </citation>
    <scope>NUCLEOTIDE SEQUENCE [LARGE SCALE GENOMIC DNA]</scope>
    <source>
        <strain evidence="2">JA-Hopewell-2020-01-JO</strain>
        <tissue evidence="2">Whole body</tissue>
    </source>
</reference>
<dbReference type="AlphaFoldDB" id="A0ABD1EGQ2"/>
<feature type="compositionally biased region" description="Basic and acidic residues" evidence="1">
    <location>
        <begin position="18"/>
        <end position="38"/>
    </location>
</feature>
<gene>
    <name evidence="2" type="ORF">ABEB36_009470</name>
</gene>
<evidence type="ECO:0000313" key="2">
    <source>
        <dbReference type="EMBL" id="KAL1493781.1"/>
    </source>
</evidence>
<dbReference type="EMBL" id="JBDJPC010000007">
    <property type="protein sequence ID" value="KAL1493781.1"/>
    <property type="molecule type" value="Genomic_DNA"/>
</dbReference>
<dbReference type="InterPro" id="IPR017956">
    <property type="entry name" value="AT_hook_DNA-bd_motif"/>
</dbReference>
<feature type="region of interest" description="Disordered" evidence="1">
    <location>
        <begin position="1"/>
        <end position="110"/>
    </location>
</feature>
<accession>A0ABD1EGQ2</accession>
<organism evidence="2 3">
    <name type="scientific">Hypothenemus hampei</name>
    <name type="common">Coffee berry borer</name>
    <dbReference type="NCBI Taxonomy" id="57062"/>
    <lineage>
        <taxon>Eukaryota</taxon>
        <taxon>Metazoa</taxon>
        <taxon>Ecdysozoa</taxon>
        <taxon>Arthropoda</taxon>
        <taxon>Hexapoda</taxon>
        <taxon>Insecta</taxon>
        <taxon>Pterygota</taxon>
        <taxon>Neoptera</taxon>
        <taxon>Endopterygota</taxon>
        <taxon>Coleoptera</taxon>
        <taxon>Polyphaga</taxon>
        <taxon>Cucujiformia</taxon>
        <taxon>Curculionidae</taxon>
        <taxon>Scolytinae</taxon>
        <taxon>Hypothenemus</taxon>
    </lineage>
</organism>
<feature type="compositionally biased region" description="Basic residues" evidence="1">
    <location>
        <begin position="46"/>
        <end position="58"/>
    </location>
</feature>
<evidence type="ECO:0000313" key="3">
    <source>
        <dbReference type="Proteomes" id="UP001566132"/>
    </source>
</evidence>
<dbReference type="Proteomes" id="UP001566132">
    <property type="component" value="Unassembled WGS sequence"/>
</dbReference>